<dbReference type="AlphaFoldDB" id="A0A6N4R090"/>
<name>A0A6N4R090_BLAVI</name>
<evidence type="ECO:0000256" key="1">
    <source>
        <dbReference type="SAM" id="Phobius"/>
    </source>
</evidence>
<feature type="transmembrane region" description="Helical" evidence="1">
    <location>
        <begin position="9"/>
        <end position="30"/>
    </location>
</feature>
<proteinExistence type="predicted"/>
<keyword evidence="1" id="KW-0812">Transmembrane</keyword>
<sequence>MMRLVETPLIGAIICLIPVYLALTYLHIPAETFKPFLMLCFLGYMFLAAACATITAFHGTAIFVVAALMLLGLAHVTPIL</sequence>
<accession>A0A6N4R090</accession>
<dbReference type="EMBL" id="VAFM01000002">
    <property type="protein sequence ID" value="TKW60672.1"/>
    <property type="molecule type" value="Genomic_DNA"/>
</dbReference>
<keyword evidence="1" id="KW-1133">Transmembrane helix</keyword>
<reference evidence="2 3" key="1">
    <citation type="journal article" date="2017" name="Nat. Commun.">
        <title>In situ click chemistry generation of cyclooxygenase-2 inhibitors.</title>
        <authorList>
            <person name="Bhardwaj A."/>
            <person name="Kaur J."/>
            <person name="Wuest M."/>
            <person name="Wuest F."/>
        </authorList>
    </citation>
    <scope>NUCLEOTIDE SEQUENCE [LARGE SCALE GENOMIC DNA]</scope>
    <source>
        <strain evidence="2">S2_018_000_R2_106</strain>
    </source>
</reference>
<evidence type="ECO:0000313" key="2">
    <source>
        <dbReference type="EMBL" id="TKW60672.1"/>
    </source>
</evidence>
<keyword evidence="1" id="KW-0472">Membrane</keyword>
<protein>
    <submittedName>
        <fullName evidence="2">Uncharacterized protein</fullName>
    </submittedName>
</protein>
<dbReference type="Proteomes" id="UP000320948">
    <property type="component" value="Unassembled WGS sequence"/>
</dbReference>
<feature type="transmembrane region" description="Helical" evidence="1">
    <location>
        <begin position="61"/>
        <end position="79"/>
    </location>
</feature>
<feature type="transmembrane region" description="Helical" evidence="1">
    <location>
        <begin position="36"/>
        <end position="54"/>
    </location>
</feature>
<evidence type="ECO:0000313" key="3">
    <source>
        <dbReference type="Proteomes" id="UP000320948"/>
    </source>
</evidence>
<organism evidence="2 3">
    <name type="scientific">Blastochloris viridis</name>
    <name type="common">Rhodopseudomonas viridis</name>
    <dbReference type="NCBI Taxonomy" id="1079"/>
    <lineage>
        <taxon>Bacteria</taxon>
        <taxon>Pseudomonadati</taxon>
        <taxon>Pseudomonadota</taxon>
        <taxon>Alphaproteobacteria</taxon>
        <taxon>Hyphomicrobiales</taxon>
        <taxon>Blastochloridaceae</taxon>
        <taxon>Blastochloris</taxon>
    </lineage>
</organism>
<comment type="caution">
    <text evidence="2">The sequence shown here is derived from an EMBL/GenBank/DDBJ whole genome shotgun (WGS) entry which is preliminary data.</text>
</comment>
<gene>
    <name evidence="2" type="ORF">DI628_07165</name>
</gene>